<dbReference type="InterPro" id="IPR006094">
    <property type="entry name" value="Oxid_FAD_bind_N"/>
</dbReference>
<feature type="compositionally biased region" description="Low complexity" evidence="6">
    <location>
        <begin position="221"/>
        <end position="238"/>
    </location>
</feature>
<comment type="similarity">
    <text evidence="2">Belongs to the oxygen-dependent FAD-linked oxidoreductase family.</text>
</comment>
<dbReference type="InterPro" id="IPR016169">
    <property type="entry name" value="FAD-bd_PCMH_sub2"/>
</dbReference>
<evidence type="ECO:0000256" key="1">
    <source>
        <dbReference type="ARBA" id="ARBA00001974"/>
    </source>
</evidence>
<dbReference type="SUPFAM" id="SSF56176">
    <property type="entry name" value="FAD-binding/transporter-associated domain-like"/>
    <property type="match status" value="1"/>
</dbReference>
<keyword evidence="3" id="KW-0285">Flavoprotein</keyword>
<dbReference type="EMBL" id="JAKZBV010000001">
    <property type="protein sequence ID" value="MCH6471228.1"/>
    <property type="molecule type" value="Genomic_DNA"/>
</dbReference>
<sequence length="238" mass="24735">MNRDVPGFEGELVWPGDEGYNAARRIWNGAIDRRPALIARCLDEEDASAALKYALSRKLPLSVRGGGHNVSGSALAEGGVVIDFSALRGVVVDPDSMSVRVQPGALWGEVDAAAQEHGLAVPAGIVTHTGVAGLTLGGGFGWLSRRWGLTSDNLLSVAMLLADGSRVHASEDENPDLFWAVQGAAATSASRPNSASRPTASAPTSWQGPSSSAPSRRRRSSPSTANSSPKPRTSSPST</sequence>
<feature type="region of interest" description="Disordered" evidence="6">
    <location>
        <begin position="187"/>
        <end position="238"/>
    </location>
</feature>
<dbReference type="InterPro" id="IPR016166">
    <property type="entry name" value="FAD-bd_PCMH"/>
</dbReference>
<keyword evidence="9" id="KW-1185">Reference proteome</keyword>
<dbReference type="PANTHER" id="PTHR42973">
    <property type="entry name" value="BINDING OXIDOREDUCTASE, PUTATIVE (AFU_ORTHOLOGUE AFUA_1G17690)-RELATED"/>
    <property type="match status" value="1"/>
</dbReference>
<accession>A0ABS9U3F5</accession>
<dbReference type="InterPro" id="IPR036318">
    <property type="entry name" value="FAD-bd_PCMH-like_sf"/>
</dbReference>
<dbReference type="Proteomes" id="UP001202922">
    <property type="component" value="Unassembled WGS sequence"/>
</dbReference>
<feature type="compositionally biased region" description="Low complexity" evidence="6">
    <location>
        <begin position="187"/>
        <end position="214"/>
    </location>
</feature>
<keyword evidence="4" id="KW-0274">FAD</keyword>
<evidence type="ECO:0000313" key="9">
    <source>
        <dbReference type="Proteomes" id="UP001202922"/>
    </source>
</evidence>
<evidence type="ECO:0000259" key="7">
    <source>
        <dbReference type="PROSITE" id="PS51387"/>
    </source>
</evidence>
<evidence type="ECO:0000256" key="2">
    <source>
        <dbReference type="ARBA" id="ARBA00005466"/>
    </source>
</evidence>
<comment type="cofactor">
    <cofactor evidence="1">
        <name>FAD</name>
        <dbReference type="ChEBI" id="CHEBI:57692"/>
    </cofactor>
</comment>
<name>A0ABS9U3F5_9MICC</name>
<dbReference type="PANTHER" id="PTHR42973:SF39">
    <property type="entry name" value="FAD-BINDING PCMH-TYPE DOMAIN-CONTAINING PROTEIN"/>
    <property type="match status" value="1"/>
</dbReference>
<evidence type="ECO:0000313" key="8">
    <source>
        <dbReference type="EMBL" id="MCH6471228.1"/>
    </source>
</evidence>
<dbReference type="RefSeq" id="WP_241054879.1">
    <property type="nucleotide sequence ID" value="NZ_JAKZBV010000001.1"/>
</dbReference>
<dbReference type="InterPro" id="IPR050416">
    <property type="entry name" value="FAD-linked_Oxidoreductase"/>
</dbReference>
<evidence type="ECO:0000256" key="3">
    <source>
        <dbReference type="ARBA" id="ARBA00022630"/>
    </source>
</evidence>
<dbReference type="InterPro" id="IPR016167">
    <property type="entry name" value="FAD-bd_PCMH_sub1"/>
</dbReference>
<evidence type="ECO:0000256" key="4">
    <source>
        <dbReference type="ARBA" id="ARBA00022827"/>
    </source>
</evidence>
<organism evidence="8 9">
    <name type="scientific">Sinomonas terrae</name>
    <dbReference type="NCBI Taxonomy" id="2908838"/>
    <lineage>
        <taxon>Bacteria</taxon>
        <taxon>Bacillati</taxon>
        <taxon>Actinomycetota</taxon>
        <taxon>Actinomycetes</taxon>
        <taxon>Micrococcales</taxon>
        <taxon>Micrococcaceae</taxon>
        <taxon>Sinomonas</taxon>
    </lineage>
</organism>
<proteinExistence type="inferred from homology"/>
<comment type="caution">
    <text evidence="8">The sequence shown here is derived from an EMBL/GenBank/DDBJ whole genome shotgun (WGS) entry which is preliminary data.</text>
</comment>
<keyword evidence="5" id="KW-0560">Oxidoreductase</keyword>
<dbReference type="Pfam" id="PF01565">
    <property type="entry name" value="FAD_binding_4"/>
    <property type="match status" value="1"/>
</dbReference>
<feature type="domain" description="FAD-binding PCMH-type" evidence="7">
    <location>
        <begin position="31"/>
        <end position="213"/>
    </location>
</feature>
<evidence type="ECO:0000256" key="5">
    <source>
        <dbReference type="ARBA" id="ARBA00023002"/>
    </source>
</evidence>
<reference evidence="8 9" key="1">
    <citation type="submission" date="2022-03" db="EMBL/GenBank/DDBJ databases">
        <title>Sinomonas sp. isolated from a soil.</title>
        <authorList>
            <person name="Han J."/>
            <person name="Kim D.-U."/>
        </authorList>
    </citation>
    <scope>NUCLEOTIDE SEQUENCE [LARGE SCALE GENOMIC DNA]</scope>
    <source>
        <strain evidence="8 9">5-5</strain>
    </source>
</reference>
<dbReference type="PROSITE" id="PS51387">
    <property type="entry name" value="FAD_PCMH"/>
    <property type="match status" value="1"/>
</dbReference>
<protein>
    <submittedName>
        <fullName evidence="8">FAD-dependent oxidoreductase</fullName>
    </submittedName>
</protein>
<dbReference type="Gene3D" id="3.30.43.10">
    <property type="entry name" value="Uridine Diphospho-n-acetylenolpyruvylglucosamine Reductase, domain 2"/>
    <property type="match status" value="1"/>
</dbReference>
<evidence type="ECO:0000256" key="6">
    <source>
        <dbReference type="SAM" id="MobiDB-lite"/>
    </source>
</evidence>
<gene>
    <name evidence="8" type="ORF">L0M17_14795</name>
</gene>
<dbReference type="Gene3D" id="3.30.465.10">
    <property type="match status" value="1"/>
</dbReference>